<dbReference type="Proteomes" id="UP001066276">
    <property type="component" value="Chromosome 5"/>
</dbReference>
<name>A0AAV7S3Y9_PLEWA</name>
<accession>A0AAV7S3Y9</accession>
<keyword evidence="2" id="KW-1185">Reference proteome</keyword>
<evidence type="ECO:0000313" key="2">
    <source>
        <dbReference type="Proteomes" id="UP001066276"/>
    </source>
</evidence>
<evidence type="ECO:0000313" key="1">
    <source>
        <dbReference type="EMBL" id="KAJ1158895.1"/>
    </source>
</evidence>
<dbReference type="AlphaFoldDB" id="A0AAV7S3Y9"/>
<proteinExistence type="predicted"/>
<dbReference type="EMBL" id="JANPWB010000009">
    <property type="protein sequence ID" value="KAJ1158895.1"/>
    <property type="molecule type" value="Genomic_DNA"/>
</dbReference>
<organism evidence="1 2">
    <name type="scientific">Pleurodeles waltl</name>
    <name type="common">Iberian ribbed newt</name>
    <dbReference type="NCBI Taxonomy" id="8319"/>
    <lineage>
        <taxon>Eukaryota</taxon>
        <taxon>Metazoa</taxon>
        <taxon>Chordata</taxon>
        <taxon>Craniata</taxon>
        <taxon>Vertebrata</taxon>
        <taxon>Euteleostomi</taxon>
        <taxon>Amphibia</taxon>
        <taxon>Batrachia</taxon>
        <taxon>Caudata</taxon>
        <taxon>Salamandroidea</taxon>
        <taxon>Salamandridae</taxon>
        <taxon>Pleurodelinae</taxon>
        <taxon>Pleurodeles</taxon>
    </lineage>
</organism>
<sequence>MPSSASTAAPLLARQLRLTQSAPSHCFPTREGHLVFSLLSQPAGATKFSCIHSRCFSSVLFVSCNFLNVKTITQNQIRHFSGGLQNLRRLDDHFALHLWCSRGPSCGQEETWNSCKVRVECFKAAVSPLIATMLLDEAAGPVFSN</sequence>
<comment type="caution">
    <text evidence="1">The sequence shown here is derived from an EMBL/GenBank/DDBJ whole genome shotgun (WGS) entry which is preliminary data.</text>
</comment>
<protein>
    <submittedName>
        <fullName evidence="1">Uncharacterized protein</fullName>
    </submittedName>
</protein>
<reference evidence="1" key="1">
    <citation type="journal article" date="2022" name="bioRxiv">
        <title>Sequencing and chromosome-scale assembly of the giantPleurodeles waltlgenome.</title>
        <authorList>
            <person name="Brown T."/>
            <person name="Elewa A."/>
            <person name="Iarovenko S."/>
            <person name="Subramanian E."/>
            <person name="Araus A.J."/>
            <person name="Petzold A."/>
            <person name="Susuki M."/>
            <person name="Suzuki K.-i.T."/>
            <person name="Hayashi T."/>
            <person name="Toyoda A."/>
            <person name="Oliveira C."/>
            <person name="Osipova E."/>
            <person name="Leigh N.D."/>
            <person name="Simon A."/>
            <person name="Yun M.H."/>
        </authorList>
    </citation>
    <scope>NUCLEOTIDE SEQUENCE</scope>
    <source>
        <strain evidence="1">20211129_DDA</strain>
        <tissue evidence="1">Liver</tissue>
    </source>
</reference>
<gene>
    <name evidence="1" type="ORF">NDU88_011567</name>
</gene>